<dbReference type="Gene3D" id="3.90.1670.10">
    <property type="entry name" value="FdhE-like domain"/>
    <property type="match status" value="1"/>
</dbReference>
<reference evidence="5 6" key="1">
    <citation type="journal article" date="2011" name="Science">
        <title>Drosophila microbiome modulates host developmental and metabolic homeostasis via insulin signaling.</title>
        <authorList>
            <person name="Shin S.C."/>
            <person name="Kim S.H."/>
            <person name="You H."/>
            <person name="Kim B."/>
            <person name="Kim A.C."/>
            <person name="Lee K.A."/>
            <person name="Yoon J.H."/>
            <person name="Ryu J.H."/>
            <person name="Lee W.J."/>
        </authorList>
    </citation>
    <scope>NUCLEOTIDE SEQUENCE [LARGE SCALE GENOMIC DNA]</scope>
    <source>
        <strain evidence="5 6">DM001</strain>
    </source>
</reference>
<dbReference type="InterPro" id="IPR056774">
    <property type="entry name" value="FdhE_N"/>
</dbReference>
<evidence type="ECO:0000259" key="2">
    <source>
        <dbReference type="Pfam" id="PF04216"/>
    </source>
</evidence>
<comment type="caution">
    <text evidence="5">The sequence shown here is derived from an EMBL/GenBank/DDBJ whole genome shotgun (WGS) entry which is preliminary data.</text>
</comment>
<protein>
    <submittedName>
        <fullName evidence="5">Protein FdhE-like protein</fullName>
    </submittedName>
</protein>
<evidence type="ECO:0000313" key="6">
    <source>
        <dbReference type="Proteomes" id="UP000018454"/>
    </source>
</evidence>
<accession>F1YVZ9</accession>
<evidence type="ECO:0000259" key="3">
    <source>
        <dbReference type="Pfam" id="PF24859"/>
    </source>
</evidence>
<dbReference type="Pfam" id="PF04216">
    <property type="entry name" value="FdhE_N"/>
    <property type="match status" value="1"/>
</dbReference>
<evidence type="ECO:0000259" key="4">
    <source>
        <dbReference type="Pfam" id="PF24860"/>
    </source>
</evidence>
<organism evidence="5 6">
    <name type="scientific">Acetobacter pomorum DM001</name>
    <dbReference type="NCBI Taxonomy" id="945681"/>
    <lineage>
        <taxon>Bacteria</taxon>
        <taxon>Pseudomonadati</taxon>
        <taxon>Pseudomonadota</taxon>
        <taxon>Alphaproteobacteria</taxon>
        <taxon>Acetobacterales</taxon>
        <taxon>Acetobacteraceae</taxon>
        <taxon>Acetobacter</taxon>
    </lineage>
</organism>
<dbReference type="NCBIfam" id="TIGR01562">
    <property type="entry name" value="FdhE"/>
    <property type="match status" value="1"/>
</dbReference>
<gene>
    <name evidence="5" type="primary">fdhE</name>
    <name evidence="5" type="ORF">APO_2405</name>
</gene>
<dbReference type="GO" id="GO:0005829">
    <property type="term" value="C:cytosol"/>
    <property type="evidence" value="ECO:0007669"/>
    <property type="project" value="TreeGrafter"/>
</dbReference>
<evidence type="ECO:0000313" key="5">
    <source>
        <dbReference type="EMBL" id="EGE46992.1"/>
    </source>
</evidence>
<feature type="domain" description="FdhE C-terminal" evidence="4">
    <location>
        <begin position="231"/>
        <end position="304"/>
    </location>
</feature>
<dbReference type="Proteomes" id="UP000018454">
    <property type="component" value="Unassembled WGS sequence"/>
</dbReference>
<dbReference type="CDD" id="cd16341">
    <property type="entry name" value="FdhE"/>
    <property type="match status" value="1"/>
</dbReference>
<dbReference type="InterPro" id="IPR056796">
    <property type="entry name" value="FdhE_C"/>
</dbReference>
<proteinExistence type="predicted"/>
<dbReference type="InterPro" id="IPR024064">
    <property type="entry name" value="FdhE-like_sf"/>
</dbReference>
<dbReference type="EMBL" id="AEUP01000031">
    <property type="protein sequence ID" value="EGE46992.1"/>
    <property type="molecule type" value="Genomic_DNA"/>
</dbReference>
<dbReference type="AlphaFoldDB" id="F1YVZ9"/>
<name>F1YVZ9_9PROT</name>
<dbReference type="GO" id="GO:0008199">
    <property type="term" value="F:ferric iron binding"/>
    <property type="evidence" value="ECO:0007669"/>
    <property type="project" value="TreeGrafter"/>
</dbReference>
<dbReference type="Pfam" id="PF24859">
    <property type="entry name" value="FdhE_central"/>
    <property type="match status" value="1"/>
</dbReference>
<dbReference type="InterPro" id="IPR056797">
    <property type="entry name" value="FdhE_central"/>
</dbReference>
<dbReference type="PANTHER" id="PTHR37689">
    <property type="entry name" value="PROTEIN FDHE"/>
    <property type="match status" value="1"/>
</dbReference>
<dbReference type="PIRSF" id="PIRSF018296">
    <property type="entry name" value="Format_dh_formtn"/>
    <property type="match status" value="1"/>
</dbReference>
<dbReference type="Pfam" id="PF24860">
    <property type="entry name" value="FdhE_C"/>
    <property type="match status" value="1"/>
</dbReference>
<evidence type="ECO:0000256" key="1">
    <source>
        <dbReference type="ARBA" id="ARBA00022490"/>
    </source>
</evidence>
<dbReference type="PANTHER" id="PTHR37689:SF1">
    <property type="entry name" value="PROTEIN FDHE"/>
    <property type="match status" value="1"/>
</dbReference>
<keyword evidence="1" id="KW-0963">Cytoplasm</keyword>
<sequence>MMRAETDIVPLDKRTPGVQAIEPLIFPVLEAVYTRREKRLRFLAEQRGEAEGGYFEFLSHLVLAQQQILKHMPLSVADGSAIRALPKQGCDQDQLEKLLLAIPYWQQAFLFLVQQVKSVVPEETHIMLESYRQDMPALKKSAIHLLCGNYTQVDAGLAVILWAALSVSWAQAVGQDQKHIQQTQPVGEARLCPCCGAQPVASLVLGGDREGLRYLQCSLCETRWHRVRGICVECGASAHVEHWTFEDLKAPVQVESCGDCKTYLKVFRLDYKPDLDAVADDLDSFTLDTAVEQQGFSRAGLNPFSFPG</sequence>
<dbReference type="GO" id="GO:0051604">
    <property type="term" value="P:protein maturation"/>
    <property type="evidence" value="ECO:0007669"/>
    <property type="project" value="TreeGrafter"/>
</dbReference>
<feature type="domain" description="FdhE N-terminal" evidence="2">
    <location>
        <begin position="21"/>
        <end position="174"/>
    </location>
</feature>
<dbReference type="SUPFAM" id="SSF144020">
    <property type="entry name" value="FdhE-like"/>
    <property type="match status" value="1"/>
</dbReference>
<feature type="domain" description="FdhE central" evidence="3">
    <location>
        <begin position="191"/>
        <end position="228"/>
    </location>
</feature>
<dbReference type="InterPro" id="IPR006452">
    <property type="entry name" value="Formate_DH_accessory"/>
</dbReference>